<feature type="transmembrane region" description="Helical" evidence="1">
    <location>
        <begin position="103"/>
        <end position="124"/>
    </location>
</feature>
<sequence>ANRRGFNPEILLETVELGSQQRLQLIKTRTNIIMSCYLPMLLAMFMLWWWLGSICGKIHLSKVFQYFAVAGCLQIVLFLADFGFIWCAINVIKQGTLMPVSSLLLCSSSFVSIATPLLNFYFLIFPDTALFIYYIDENPPLVRIPYVSDVPGQETQYFEGKKGCIFPTFDFISDVGFLWWIGVLTMWTNHFHRSHLGEQLIASGWKAEGYLFPPNGFNNPTESLGMLFGFLYGLYGVFIVGFIYREVSKSFKTSEPDAAANQRFDVRFPWLYREKECIENSRKLRMWYVLCCFSYFIFGAIFTFIYNYYGRMLTVIEQEARLFGFTASVIYCSIDVFFWSWCLLMVFALWGREVFDAVMDPKKLKLRQNI</sequence>
<keyword evidence="1" id="KW-0812">Transmembrane</keyword>
<organism evidence="2 3">
    <name type="scientific">Wickerhamomyces pijperi</name>
    <name type="common">Yeast</name>
    <name type="synonym">Pichia pijperi</name>
    <dbReference type="NCBI Taxonomy" id="599730"/>
    <lineage>
        <taxon>Eukaryota</taxon>
        <taxon>Fungi</taxon>
        <taxon>Dikarya</taxon>
        <taxon>Ascomycota</taxon>
        <taxon>Saccharomycotina</taxon>
        <taxon>Saccharomycetes</taxon>
        <taxon>Phaffomycetales</taxon>
        <taxon>Wickerhamomycetaceae</taxon>
        <taxon>Wickerhamomyces</taxon>
    </lineage>
</organism>
<dbReference type="Proteomes" id="UP000774326">
    <property type="component" value="Unassembled WGS sequence"/>
</dbReference>
<name>A0A9P8Q2N8_WICPI</name>
<gene>
    <name evidence="2" type="ORF">WICPIJ_006114</name>
</gene>
<feature type="transmembrane region" description="Helical" evidence="1">
    <location>
        <begin position="287"/>
        <end position="308"/>
    </location>
</feature>
<keyword evidence="1" id="KW-1133">Transmembrane helix</keyword>
<comment type="caution">
    <text evidence="2">The sequence shown here is derived from an EMBL/GenBank/DDBJ whole genome shotgun (WGS) entry which is preliminary data.</text>
</comment>
<evidence type="ECO:0000313" key="3">
    <source>
        <dbReference type="Proteomes" id="UP000774326"/>
    </source>
</evidence>
<keyword evidence="1" id="KW-0472">Membrane</keyword>
<evidence type="ECO:0000256" key="1">
    <source>
        <dbReference type="SAM" id="Phobius"/>
    </source>
</evidence>
<evidence type="ECO:0000313" key="2">
    <source>
        <dbReference type="EMBL" id="KAH3682916.1"/>
    </source>
</evidence>
<protein>
    <submittedName>
        <fullName evidence="2">Uncharacterized protein</fullName>
    </submittedName>
</protein>
<feature type="transmembrane region" description="Helical" evidence="1">
    <location>
        <begin position="328"/>
        <end position="350"/>
    </location>
</feature>
<keyword evidence="3" id="KW-1185">Reference proteome</keyword>
<reference evidence="2" key="1">
    <citation type="journal article" date="2021" name="Open Biol.">
        <title>Shared evolutionary footprints suggest mitochondrial oxidative damage underlies multiple complex I losses in fungi.</title>
        <authorList>
            <person name="Schikora-Tamarit M.A."/>
            <person name="Marcet-Houben M."/>
            <person name="Nosek J."/>
            <person name="Gabaldon T."/>
        </authorList>
    </citation>
    <scope>NUCLEOTIDE SEQUENCE</scope>
    <source>
        <strain evidence="2">CBS2887</strain>
    </source>
</reference>
<feature type="transmembrane region" description="Helical" evidence="1">
    <location>
        <begin position="224"/>
        <end position="244"/>
    </location>
</feature>
<dbReference type="AlphaFoldDB" id="A0A9P8Q2N8"/>
<reference evidence="2" key="2">
    <citation type="submission" date="2021-01" db="EMBL/GenBank/DDBJ databases">
        <authorList>
            <person name="Schikora-Tamarit M.A."/>
        </authorList>
    </citation>
    <scope>NUCLEOTIDE SEQUENCE</scope>
    <source>
        <strain evidence="2">CBS2887</strain>
    </source>
</reference>
<dbReference type="EMBL" id="JAEUBG010003352">
    <property type="protein sequence ID" value="KAH3682916.1"/>
    <property type="molecule type" value="Genomic_DNA"/>
</dbReference>
<feature type="transmembrane region" description="Helical" evidence="1">
    <location>
        <begin position="63"/>
        <end position="91"/>
    </location>
</feature>
<feature type="transmembrane region" description="Helical" evidence="1">
    <location>
        <begin position="32"/>
        <end position="51"/>
    </location>
</feature>
<accession>A0A9P8Q2N8</accession>
<proteinExistence type="predicted"/>
<feature type="non-terminal residue" evidence="2">
    <location>
        <position position="1"/>
    </location>
</feature>